<dbReference type="RefSeq" id="WP_269844661.1">
    <property type="nucleotide sequence ID" value="NZ_MSIE01000052.1"/>
</dbReference>
<dbReference type="Gene3D" id="1.20.140.160">
    <property type="match status" value="1"/>
</dbReference>
<reference evidence="2 3" key="1">
    <citation type="submission" date="2016-12" db="EMBL/GenBank/DDBJ databases">
        <title>The draft genome sequence of Actinophytocola sp. 11-183.</title>
        <authorList>
            <person name="Wang W."/>
            <person name="Yuan L."/>
        </authorList>
    </citation>
    <scope>NUCLEOTIDE SEQUENCE [LARGE SCALE GENOMIC DNA]</scope>
    <source>
        <strain evidence="2 3">11-183</strain>
    </source>
</reference>
<protein>
    <submittedName>
        <fullName evidence="2">RNA polymerase subunit sigma-70</fullName>
    </submittedName>
</protein>
<dbReference type="GO" id="GO:0003700">
    <property type="term" value="F:DNA-binding transcription factor activity"/>
    <property type="evidence" value="ECO:0007669"/>
    <property type="project" value="InterPro"/>
</dbReference>
<comment type="caution">
    <text evidence="2">The sequence shown here is derived from an EMBL/GenBank/DDBJ whole genome shotgun (WGS) entry which is preliminary data.</text>
</comment>
<evidence type="ECO:0000259" key="1">
    <source>
        <dbReference type="Pfam" id="PF04545"/>
    </source>
</evidence>
<dbReference type="GO" id="GO:0006352">
    <property type="term" value="P:DNA-templated transcription initiation"/>
    <property type="evidence" value="ECO:0007669"/>
    <property type="project" value="InterPro"/>
</dbReference>
<evidence type="ECO:0000313" key="3">
    <source>
        <dbReference type="Proteomes" id="UP000185596"/>
    </source>
</evidence>
<dbReference type="EMBL" id="MSIE01000052">
    <property type="protein sequence ID" value="OLF14594.1"/>
    <property type="molecule type" value="Genomic_DNA"/>
</dbReference>
<dbReference type="Proteomes" id="UP000185596">
    <property type="component" value="Unassembled WGS sequence"/>
</dbReference>
<sequence length="103" mass="11005">ARLRTVIEAYYFNQRPMAELAAELGVTESRISQLRAEATVLLRDALNTVHTTNPTPAPATATAQAEGCAARRRTAYYAAVAAHGTLRTRLAHTTTTGLPLGIA</sequence>
<feature type="non-terminal residue" evidence="2">
    <location>
        <position position="1"/>
    </location>
</feature>
<name>A0A1Q8CJR6_9PSEU</name>
<gene>
    <name evidence="2" type="ORF">BU204_25930</name>
</gene>
<dbReference type="SUPFAM" id="SSF88659">
    <property type="entry name" value="Sigma3 and sigma4 domains of RNA polymerase sigma factors"/>
    <property type="match status" value="1"/>
</dbReference>
<feature type="domain" description="RNA polymerase sigma-70 region 4" evidence="1">
    <location>
        <begin position="2"/>
        <end position="43"/>
    </location>
</feature>
<dbReference type="InterPro" id="IPR007630">
    <property type="entry name" value="RNA_pol_sigma70_r4"/>
</dbReference>
<dbReference type="AlphaFoldDB" id="A0A1Q8CJR6"/>
<keyword evidence="3" id="KW-1185">Reference proteome</keyword>
<organism evidence="2 3">
    <name type="scientific">Actinophytocola xanthii</name>
    <dbReference type="NCBI Taxonomy" id="1912961"/>
    <lineage>
        <taxon>Bacteria</taxon>
        <taxon>Bacillati</taxon>
        <taxon>Actinomycetota</taxon>
        <taxon>Actinomycetes</taxon>
        <taxon>Pseudonocardiales</taxon>
        <taxon>Pseudonocardiaceae</taxon>
    </lineage>
</organism>
<dbReference type="STRING" id="1912961.BU204_25930"/>
<evidence type="ECO:0000313" key="2">
    <source>
        <dbReference type="EMBL" id="OLF14594.1"/>
    </source>
</evidence>
<accession>A0A1Q8CJR6</accession>
<dbReference type="InterPro" id="IPR013324">
    <property type="entry name" value="RNA_pol_sigma_r3/r4-like"/>
</dbReference>
<proteinExistence type="predicted"/>
<dbReference type="Pfam" id="PF04545">
    <property type="entry name" value="Sigma70_r4"/>
    <property type="match status" value="1"/>
</dbReference>